<gene>
    <name evidence="9" type="ORF">J2S05_002140</name>
</gene>
<dbReference type="InterPro" id="IPR018060">
    <property type="entry name" value="HTH_AraC"/>
</dbReference>
<comment type="caution">
    <text evidence="9">The sequence shown here is derived from an EMBL/GenBank/DDBJ whole genome shotgun (WGS) entry which is preliminary data.</text>
</comment>
<keyword evidence="6" id="KW-0804">Transcription</keyword>
<dbReference type="PROSITE" id="PS50983">
    <property type="entry name" value="FE_B12_PBP"/>
    <property type="match status" value="1"/>
</dbReference>
<keyword evidence="3" id="KW-0813">Transport</keyword>
<dbReference type="Gene3D" id="1.10.10.60">
    <property type="entry name" value="Homeodomain-like"/>
    <property type="match status" value="2"/>
</dbReference>
<dbReference type="PANTHER" id="PTHR30532">
    <property type="entry name" value="IRON III DICITRATE-BINDING PERIPLASMIC PROTEIN"/>
    <property type="match status" value="1"/>
</dbReference>
<evidence type="ECO:0000313" key="9">
    <source>
        <dbReference type="EMBL" id="MDQ0207341.1"/>
    </source>
</evidence>
<feature type="domain" description="Fe/B12 periplasmic-binding" evidence="8">
    <location>
        <begin position="273"/>
        <end position="537"/>
    </location>
</feature>
<dbReference type="Pfam" id="PF12833">
    <property type="entry name" value="HTH_18"/>
    <property type="match status" value="1"/>
</dbReference>
<evidence type="ECO:0000256" key="3">
    <source>
        <dbReference type="ARBA" id="ARBA00022448"/>
    </source>
</evidence>
<evidence type="ECO:0000256" key="2">
    <source>
        <dbReference type="ARBA" id="ARBA00008814"/>
    </source>
</evidence>
<accession>A0ABT9YI12</accession>
<dbReference type="SUPFAM" id="SSF53807">
    <property type="entry name" value="Helical backbone' metal receptor"/>
    <property type="match status" value="1"/>
</dbReference>
<evidence type="ECO:0000256" key="6">
    <source>
        <dbReference type="ARBA" id="ARBA00023163"/>
    </source>
</evidence>
<dbReference type="Pfam" id="PF01497">
    <property type="entry name" value="Peripla_BP_2"/>
    <property type="match status" value="1"/>
</dbReference>
<evidence type="ECO:0000256" key="4">
    <source>
        <dbReference type="ARBA" id="ARBA00022729"/>
    </source>
</evidence>
<evidence type="ECO:0000256" key="1">
    <source>
        <dbReference type="ARBA" id="ARBA00004193"/>
    </source>
</evidence>
<proteinExistence type="inferred from homology"/>
<dbReference type="SMART" id="SM00342">
    <property type="entry name" value="HTH_ARAC"/>
    <property type="match status" value="1"/>
</dbReference>
<sequence>MHTNDNSQDDLSSLLYSLENATHFQAVTSIRQSRFLHGVVLFKEKDVVVHINGSRHQMHQAELLFLHADDKKEQTIHFDRALEGYHLQFSALKNQGHGQYKNVSLPLPQSIATSHKLLLQSKAQDIITHQGRTDGWDTVRATTLFQEWVYTLFNEIRTDQSLPLKQLIRDSRDYIHEHYHLDITREHLAQLAGLHIDYYSRKFKQEYQKSPIAYLNDVRLHQAKQWLIQTQEPIRSIAKRVGFSDEFYFSRKFKAKEGCSPVVYVNKIKQSSRVASLNHMVTGHLIALGLEPYAAIMNSSFPIVHQLDKTITIGSQKPDLERLLSAKPDLIVRCAPANQEQTTKDELFNHIAPTLTLSYQDDWRDHLKIIARMVGKEQEAIDVLDRYHTKAEMIKGRIKKKMMNETILILGIGEGAQCVYGQRNLGTVLYGDLHLGVPTGIEDITHLKEVSFEELAAFKADRILLTIYRNKHRLPSKQAIRKQLLQMQQSLEWQSLKAVQHNKVYSIFDSNHLYTSYNSLSHNLFLDKMNQLLVEEVH</sequence>
<dbReference type="InterPro" id="IPR002491">
    <property type="entry name" value="ABC_transptr_periplasmic_BD"/>
</dbReference>
<evidence type="ECO:0000259" key="8">
    <source>
        <dbReference type="PROSITE" id="PS50983"/>
    </source>
</evidence>
<keyword evidence="5" id="KW-0805">Transcription regulation</keyword>
<dbReference type="SUPFAM" id="SSF46689">
    <property type="entry name" value="Homeodomain-like"/>
    <property type="match status" value="2"/>
</dbReference>
<dbReference type="EMBL" id="JAUSUA010000002">
    <property type="protein sequence ID" value="MDQ0207341.1"/>
    <property type="molecule type" value="Genomic_DNA"/>
</dbReference>
<name>A0ABT9YI12_9BACI</name>
<reference evidence="9 10" key="1">
    <citation type="submission" date="2023-07" db="EMBL/GenBank/DDBJ databases">
        <title>Genomic Encyclopedia of Type Strains, Phase IV (KMG-IV): sequencing the most valuable type-strain genomes for metagenomic binning, comparative biology and taxonomic classification.</title>
        <authorList>
            <person name="Goeker M."/>
        </authorList>
    </citation>
    <scope>NUCLEOTIDE SEQUENCE [LARGE SCALE GENOMIC DNA]</scope>
    <source>
        <strain evidence="9 10">DSM 19154</strain>
    </source>
</reference>
<evidence type="ECO:0000259" key="7">
    <source>
        <dbReference type="PROSITE" id="PS01124"/>
    </source>
</evidence>
<evidence type="ECO:0000313" key="10">
    <source>
        <dbReference type="Proteomes" id="UP001225034"/>
    </source>
</evidence>
<keyword evidence="10" id="KW-1185">Reference proteome</keyword>
<dbReference type="InterPro" id="IPR009057">
    <property type="entry name" value="Homeodomain-like_sf"/>
</dbReference>
<dbReference type="Gene3D" id="3.40.50.1980">
    <property type="entry name" value="Nitrogenase molybdenum iron protein domain"/>
    <property type="match status" value="2"/>
</dbReference>
<dbReference type="Proteomes" id="UP001225034">
    <property type="component" value="Unassembled WGS sequence"/>
</dbReference>
<dbReference type="RefSeq" id="WP_306982548.1">
    <property type="nucleotide sequence ID" value="NZ_JAUSUA010000002.1"/>
</dbReference>
<comment type="similarity">
    <text evidence="2">Belongs to the bacterial solute-binding protein 8 family.</text>
</comment>
<feature type="domain" description="HTH araC/xylS-type" evidence="7">
    <location>
        <begin position="169"/>
        <end position="267"/>
    </location>
</feature>
<protein>
    <submittedName>
        <fullName evidence="9">ABC-type Fe3+-hydroxamate transport system substrate-binding protein</fullName>
    </submittedName>
</protein>
<dbReference type="PROSITE" id="PS01124">
    <property type="entry name" value="HTH_ARAC_FAMILY_2"/>
    <property type="match status" value="1"/>
</dbReference>
<keyword evidence="4" id="KW-0732">Signal</keyword>
<dbReference type="PANTHER" id="PTHR30532:SF24">
    <property type="entry name" value="FERRIC ENTEROBACTIN-BINDING PERIPLASMIC PROTEIN FEPB"/>
    <property type="match status" value="1"/>
</dbReference>
<organism evidence="9 10">
    <name type="scientific">Alkalicoccobacillus murimartini</name>
    <dbReference type="NCBI Taxonomy" id="171685"/>
    <lineage>
        <taxon>Bacteria</taxon>
        <taxon>Bacillati</taxon>
        <taxon>Bacillota</taxon>
        <taxon>Bacilli</taxon>
        <taxon>Bacillales</taxon>
        <taxon>Bacillaceae</taxon>
        <taxon>Alkalicoccobacillus</taxon>
    </lineage>
</organism>
<dbReference type="InterPro" id="IPR051313">
    <property type="entry name" value="Bact_iron-sidero_bind"/>
</dbReference>
<comment type="subcellular location">
    <subcellularLocation>
        <location evidence="1">Cell membrane</location>
        <topology evidence="1">Lipid-anchor</topology>
    </subcellularLocation>
</comment>
<evidence type="ECO:0000256" key="5">
    <source>
        <dbReference type="ARBA" id="ARBA00023015"/>
    </source>
</evidence>